<proteinExistence type="predicted"/>
<dbReference type="InterPro" id="IPR031728">
    <property type="entry name" value="GlcAase_C"/>
</dbReference>
<dbReference type="InterPro" id="IPR017853">
    <property type="entry name" value="GH"/>
</dbReference>
<reference evidence="3 4" key="1">
    <citation type="journal article" date="2024" name="Front Chem Biol">
        <title>Unveiling the potential of Daldinia eschscholtzii MFLUCC 19-0629 through bioactivity and bioinformatics studies for enhanced sustainable agriculture production.</title>
        <authorList>
            <person name="Brooks S."/>
            <person name="Weaver J.A."/>
            <person name="Klomchit A."/>
            <person name="Alharthi S.A."/>
            <person name="Onlamun T."/>
            <person name="Nurani R."/>
            <person name="Vong T.K."/>
            <person name="Alberti F."/>
            <person name="Greco C."/>
        </authorList>
    </citation>
    <scope>NUCLEOTIDE SEQUENCE [LARGE SCALE GENOMIC DNA]</scope>
    <source>
        <strain evidence="3">MFLUCC 19-0629</strain>
    </source>
</reference>
<keyword evidence="1" id="KW-0732">Signal</keyword>
<feature type="signal peptide" evidence="1">
    <location>
        <begin position="1"/>
        <end position="21"/>
    </location>
</feature>
<evidence type="ECO:0000313" key="3">
    <source>
        <dbReference type="EMBL" id="KAK6949021.1"/>
    </source>
</evidence>
<dbReference type="Gene3D" id="3.20.20.80">
    <property type="entry name" value="Glycosidases"/>
    <property type="match status" value="1"/>
</dbReference>
<dbReference type="AlphaFoldDB" id="A0AAX6M9Z9"/>
<name>A0AAX6M9Z9_9PEZI</name>
<gene>
    <name evidence="3" type="ORF">Daesc_009093</name>
</gene>
<accession>A0AAX6M9Z9</accession>
<dbReference type="Pfam" id="PF16862">
    <property type="entry name" value="Glyco_hydro_79C"/>
    <property type="match status" value="1"/>
</dbReference>
<keyword evidence="4" id="KW-1185">Reference proteome</keyword>
<dbReference type="InterPro" id="IPR052974">
    <property type="entry name" value="GH79_Enzymes"/>
</dbReference>
<dbReference type="Gene3D" id="2.60.40.1180">
    <property type="entry name" value="Golgi alpha-mannosidase II"/>
    <property type="match status" value="1"/>
</dbReference>
<evidence type="ECO:0000313" key="4">
    <source>
        <dbReference type="Proteomes" id="UP001369815"/>
    </source>
</evidence>
<sequence>MGPQNTRQTSLLLVLAGLGSAAILPRNGSPLSVKIPTVKAVDASDPINPSFCGFAFEQASFVRYAQDDDGKPNAFSNNLINAVTSRTGGTPIIRLGGTSPDYGRYLPDQKEPALPVAEQDNYQNIGFTTIGPSYWDLTHNFPGAKYMVQVPLATTNVSETVAWAQSAVERIGLENIHSIQPGNEADLYADDFRGEGGVELNPPEYQGKLNNETYVGNWTKYVDAILAAVDLPEGRLFTAFDVAVHVGDYIHQDAYVFDVETCFNLGIDAKNIIKDVSHHYYQRNAGTAKDLEAGLMNTTVTHNHLDQFKRRIAWLKKNRPEIPFIFNEVGNSLFRTNSYEFQARLGSALWQVDFYLYSMAIGVARINYQQIMHAGYDLWLPVASAGHEAQVFSNFYSQPFVADFIGSSGKTRVAKLEVSGDNAPEDLAVYAAFEDSKAKRIAITNLDYWNKTSSGFERPSVTLDLKLPEDVKSVKVYHLNSPLGAGAAADTITYGGSQWTYKSLGEEVKDVRKDTEQITVKNGVARVTVQSSEAVLIWL</sequence>
<dbReference type="SUPFAM" id="SSF51445">
    <property type="entry name" value="(Trans)glycosidases"/>
    <property type="match status" value="1"/>
</dbReference>
<dbReference type="EMBL" id="JBANMG010000009">
    <property type="protein sequence ID" value="KAK6949021.1"/>
    <property type="molecule type" value="Genomic_DNA"/>
</dbReference>
<evidence type="ECO:0000259" key="2">
    <source>
        <dbReference type="Pfam" id="PF16862"/>
    </source>
</evidence>
<comment type="caution">
    <text evidence="3">The sequence shown here is derived from an EMBL/GenBank/DDBJ whole genome shotgun (WGS) entry which is preliminary data.</text>
</comment>
<dbReference type="PANTHER" id="PTHR36183:SF2">
    <property type="entry name" value="BETA-GLUCURONIDASE C-TERMINAL DOMAIN-CONTAINING PROTEIN"/>
    <property type="match status" value="1"/>
</dbReference>
<dbReference type="InterPro" id="IPR013780">
    <property type="entry name" value="Glyco_hydro_b"/>
</dbReference>
<evidence type="ECO:0000256" key="1">
    <source>
        <dbReference type="SAM" id="SignalP"/>
    </source>
</evidence>
<protein>
    <recommendedName>
        <fullName evidence="2">Beta-glucuronidase C-terminal domain-containing protein</fullName>
    </recommendedName>
</protein>
<dbReference type="Proteomes" id="UP001369815">
    <property type="component" value="Unassembled WGS sequence"/>
</dbReference>
<dbReference type="PANTHER" id="PTHR36183">
    <property type="entry name" value="BETA-GLUCURONIDASE"/>
    <property type="match status" value="1"/>
</dbReference>
<feature type="domain" description="Beta-glucuronidase C-terminal" evidence="2">
    <location>
        <begin position="430"/>
        <end position="536"/>
    </location>
</feature>
<feature type="chain" id="PRO_5043971427" description="Beta-glucuronidase C-terminal domain-containing protein" evidence="1">
    <location>
        <begin position="22"/>
        <end position="539"/>
    </location>
</feature>
<organism evidence="3 4">
    <name type="scientific">Daldinia eschscholtzii</name>
    <dbReference type="NCBI Taxonomy" id="292717"/>
    <lineage>
        <taxon>Eukaryota</taxon>
        <taxon>Fungi</taxon>
        <taxon>Dikarya</taxon>
        <taxon>Ascomycota</taxon>
        <taxon>Pezizomycotina</taxon>
        <taxon>Sordariomycetes</taxon>
        <taxon>Xylariomycetidae</taxon>
        <taxon>Xylariales</taxon>
        <taxon>Hypoxylaceae</taxon>
        <taxon>Daldinia</taxon>
    </lineage>
</organism>